<dbReference type="RefSeq" id="WP_045289577.1">
    <property type="nucleotide sequence ID" value="NZ_JZYL01000028.1"/>
</dbReference>
<organism evidence="2">
    <name type="scientific">Pluralibacter gergoviae</name>
    <name type="common">Enterobacter gergoviae</name>
    <dbReference type="NCBI Taxonomy" id="61647"/>
    <lineage>
        <taxon>Bacteria</taxon>
        <taxon>Pseudomonadati</taxon>
        <taxon>Pseudomonadota</taxon>
        <taxon>Gammaproteobacteria</taxon>
        <taxon>Enterobacterales</taxon>
        <taxon>Enterobacteriaceae</taxon>
        <taxon>Pluralibacter</taxon>
    </lineage>
</organism>
<keyword evidence="1" id="KW-0812">Transmembrane</keyword>
<proteinExistence type="predicted"/>
<evidence type="ECO:0000313" key="2">
    <source>
        <dbReference type="EMBL" id="EML1473119.1"/>
    </source>
</evidence>
<keyword evidence="1" id="KW-1133">Transmembrane helix</keyword>
<dbReference type="EMBL" id="ABLOKC030000025">
    <property type="protein sequence ID" value="EML1473119.1"/>
    <property type="molecule type" value="Genomic_DNA"/>
</dbReference>
<gene>
    <name evidence="2" type="ORF">QEG54_003911</name>
</gene>
<protein>
    <submittedName>
        <fullName evidence="2">Uncharacterized protein</fullName>
    </submittedName>
</protein>
<sequence>MGSNTQLDMVLNVFAIIIFVSMFVLLFIFFIFYKKNDNKLCSAYAALIDAGFMEEITNGLYADSGLSGFVNRAYLLSRIVSGKSVKIERNKFLDPRAQDFLLTRFDFKWLKSFLILYYSSLVLVVIMMLVVFIDKALLS</sequence>
<comment type="caution">
    <text evidence="2">The sequence shown here is derived from an EMBL/GenBank/DDBJ whole genome shotgun (WGS) entry which is preliminary data.</text>
</comment>
<keyword evidence="1" id="KW-0472">Membrane</keyword>
<evidence type="ECO:0000256" key="1">
    <source>
        <dbReference type="SAM" id="Phobius"/>
    </source>
</evidence>
<feature type="transmembrane region" description="Helical" evidence="1">
    <location>
        <begin position="114"/>
        <end position="133"/>
    </location>
</feature>
<dbReference type="AlphaFoldDB" id="A0AAI9DN63"/>
<name>A0AAI9DN63_PLUGE</name>
<accession>A0AAI9DN63</accession>
<feature type="transmembrane region" description="Helical" evidence="1">
    <location>
        <begin position="12"/>
        <end position="33"/>
    </location>
</feature>
<reference evidence="2" key="1">
    <citation type="submission" date="2024-02" db="EMBL/GenBank/DDBJ databases">
        <authorList>
            <consortium name="Clinical and Environmental Microbiology Branch: Whole genome sequencing antimicrobial resistance pathogens in the healthcare setting"/>
        </authorList>
    </citation>
    <scope>NUCLEOTIDE SEQUENCE</scope>
    <source>
        <strain evidence="2">2021DK-00143</strain>
    </source>
</reference>